<evidence type="ECO:0000313" key="2">
    <source>
        <dbReference type="EMBL" id="SPO35898.1"/>
    </source>
</evidence>
<gene>
    <name evidence="2" type="ORF">PSFLO_01369</name>
</gene>
<organism evidence="2 3">
    <name type="scientific">Pseudozyma flocculosa</name>
    <dbReference type="NCBI Taxonomy" id="84751"/>
    <lineage>
        <taxon>Eukaryota</taxon>
        <taxon>Fungi</taxon>
        <taxon>Dikarya</taxon>
        <taxon>Basidiomycota</taxon>
        <taxon>Ustilaginomycotina</taxon>
        <taxon>Ustilaginomycetes</taxon>
        <taxon>Ustilaginales</taxon>
        <taxon>Ustilaginaceae</taxon>
        <taxon>Pseudozyma</taxon>
    </lineage>
</organism>
<feature type="compositionally biased region" description="Acidic residues" evidence="1">
    <location>
        <begin position="236"/>
        <end position="248"/>
    </location>
</feature>
<evidence type="ECO:0000313" key="3">
    <source>
        <dbReference type="Proteomes" id="UP000323386"/>
    </source>
</evidence>
<accession>A0A5C3EUB0</accession>
<dbReference type="Proteomes" id="UP000323386">
    <property type="component" value="Unassembled WGS sequence"/>
</dbReference>
<evidence type="ECO:0000256" key="1">
    <source>
        <dbReference type="SAM" id="MobiDB-lite"/>
    </source>
</evidence>
<dbReference type="AlphaFoldDB" id="A0A5C3EUB0"/>
<sequence>MDTGDEGVRQQTGVLEDSSETRRDGRTAGSVEASGRPTEEDPAAISGEESDDATSSSGSDGTAASATGQQQDASHRYARTLANVAMGLVPCSEPFEKVVAIARIQLMALDVQIALAKKNVEVLTAHCHLKPQSTRPDRPIPSGDLPIDVSTGGRALLIAYQMRQYELQLYLLDCDMAGHPQADEVSVPRRLPEIMARFNQLLQQCREQQPADGILSDVVETLLPVLVREARTYPLDLEEDTDSSDEGADTASKEPNFAIR</sequence>
<dbReference type="EMBL" id="OOIP01000003">
    <property type="protein sequence ID" value="SPO35898.1"/>
    <property type="molecule type" value="Genomic_DNA"/>
</dbReference>
<proteinExistence type="predicted"/>
<feature type="compositionally biased region" description="Low complexity" evidence="1">
    <location>
        <begin position="53"/>
        <end position="68"/>
    </location>
</feature>
<keyword evidence="3" id="KW-1185">Reference proteome</keyword>
<reference evidence="2 3" key="1">
    <citation type="submission" date="2018-03" db="EMBL/GenBank/DDBJ databases">
        <authorList>
            <person name="Guldener U."/>
        </authorList>
    </citation>
    <scope>NUCLEOTIDE SEQUENCE [LARGE SCALE GENOMIC DNA]</scope>
    <source>
        <strain evidence="2 3">DAOM196992</strain>
    </source>
</reference>
<feature type="region of interest" description="Disordered" evidence="1">
    <location>
        <begin position="236"/>
        <end position="260"/>
    </location>
</feature>
<name>A0A5C3EUB0_9BASI</name>
<feature type="region of interest" description="Disordered" evidence="1">
    <location>
        <begin position="1"/>
        <end position="72"/>
    </location>
</feature>
<protein>
    <submittedName>
        <fullName evidence="2">Uncharacterized protein</fullName>
    </submittedName>
</protein>